<evidence type="ECO:0000313" key="2">
    <source>
        <dbReference type="EMBL" id="RMB59243.1"/>
    </source>
</evidence>
<accession>A0A3M0H090</accession>
<organism evidence="2 3">
    <name type="scientific">Corynebacterium macginleyi</name>
    <dbReference type="NCBI Taxonomy" id="38290"/>
    <lineage>
        <taxon>Bacteria</taxon>
        <taxon>Bacillati</taxon>
        <taxon>Actinomycetota</taxon>
        <taxon>Actinomycetes</taxon>
        <taxon>Mycobacteriales</taxon>
        <taxon>Corynebacteriaceae</taxon>
        <taxon>Corynebacterium</taxon>
    </lineage>
</organism>
<dbReference type="OrthoDB" id="4420078at2"/>
<evidence type="ECO:0000313" key="4">
    <source>
        <dbReference type="Proteomes" id="UP001518680"/>
    </source>
</evidence>
<keyword evidence="4" id="KW-1185">Reference proteome</keyword>
<gene>
    <name evidence="2" type="ORF">D9543_07515</name>
    <name evidence="1" type="ORF">GWO63_006960</name>
</gene>
<dbReference type="GeneID" id="92746408"/>
<proteinExistence type="predicted"/>
<evidence type="ECO:0000313" key="1">
    <source>
        <dbReference type="EMBL" id="MBM0244008.1"/>
    </source>
</evidence>
<dbReference type="EMBL" id="JAACBX020000002">
    <property type="protein sequence ID" value="MBM0244008.1"/>
    <property type="molecule type" value="Genomic_DNA"/>
</dbReference>
<sequence length="106" mass="11881">MEENNVAMMGQELFEHPKKQHKQYGLTALGELSQRIGDPEAFAEDRADADQLAAMEEALETYPDSALTFDEDADTWIVGAEEDIEKMFADREAFLDALLNDEDPGI</sequence>
<dbReference type="AlphaFoldDB" id="A0A3M0H090"/>
<dbReference type="Proteomes" id="UP000270649">
    <property type="component" value="Unassembled WGS sequence"/>
</dbReference>
<reference evidence="2 3" key="1">
    <citation type="submission" date="2018-10" db="EMBL/GenBank/DDBJ databases">
        <title>Corynebacterium macginleyi genome sequencing and assembly of the type strain and two clinical samples.</title>
        <authorList>
            <person name="Bernier A.-M."/>
            <person name="Bernard K."/>
        </authorList>
    </citation>
    <scope>NUCLEOTIDE SEQUENCE [LARGE SCALE GENOMIC DNA]</scope>
    <source>
        <strain evidence="2 3">NML 120205</strain>
    </source>
</reference>
<protein>
    <submittedName>
        <fullName evidence="2">Molecular chaperone GrpE</fullName>
    </submittedName>
</protein>
<dbReference type="EMBL" id="REGC01000009">
    <property type="protein sequence ID" value="RMB59243.1"/>
    <property type="molecule type" value="Genomic_DNA"/>
</dbReference>
<dbReference type="RefSeq" id="WP_121911034.1">
    <property type="nucleotide sequence ID" value="NZ_CP068291.1"/>
</dbReference>
<dbReference type="Proteomes" id="UP001518680">
    <property type="component" value="Unassembled WGS sequence"/>
</dbReference>
<reference evidence="1 4" key="2">
    <citation type="submission" date="2021-01" db="EMBL/GenBank/DDBJ databases">
        <title>Complete genome sequences of Corynebacterium macginleyi strains isolated from infectious keratitis.</title>
        <authorList>
            <person name="Sagerfors S."/>
            <person name="Poehlein A."/>
            <person name="Soderquist B."/>
            <person name="Bruggemann H."/>
        </authorList>
    </citation>
    <scope>NUCLEOTIDE SEQUENCE [LARGE SCALE GENOMIC DNA]</scope>
    <source>
        <strain evidence="1 4">12T220</strain>
    </source>
</reference>
<evidence type="ECO:0000313" key="3">
    <source>
        <dbReference type="Proteomes" id="UP000270649"/>
    </source>
</evidence>
<comment type="caution">
    <text evidence="2">The sequence shown here is derived from an EMBL/GenBank/DDBJ whole genome shotgun (WGS) entry which is preliminary data.</text>
</comment>
<name>A0A3M0H090_9CORY</name>